<accession>A0A672SJQ4</accession>
<dbReference type="GO" id="GO:0003723">
    <property type="term" value="F:RNA binding"/>
    <property type="evidence" value="ECO:0007669"/>
    <property type="project" value="UniProtKB-KW"/>
</dbReference>
<keyword evidence="15" id="KW-1185">Reference proteome</keyword>
<organism evidence="14 15">
    <name type="scientific">Sinocyclocheilus grahami</name>
    <name type="common">Dianchi golden-line fish</name>
    <name type="synonym">Barbus grahami</name>
    <dbReference type="NCBI Taxonomy" id="75366"/>
    <lineage>
        <taxon>Eukaryota</taxon>
        <taxon>Metazoa</taxon>
        <taxon>Chordata</taxon>
        <taxon>Craniata</taxon>
        <taxon>Vertebrata</taxon>
        <taxon>Euteleostomi</taxon>
        <taxon>Actinopterygii</taxon>
        <taxon>Neopterygii</taxon>
        <taxon>Teleostei</taxon>
        <taxon>Ostariophysi</taxon>
        <taxon>Cypriniformes</taxon>
        <taxon>Cyprinidae</taxon>
        <taxon>Cyprininae</taxon>
        <taxon>Sinocyclocheilus</taxon>
    </lineage>
</organism>
<feature type="transmembrane region" description="Helical" evidence="13">
    <location>
        <begin position="126"/>
        <end position="148"/>
    </location>
</feature>
<evidence type="ECO:0000313" key="14">
    <source>
        <dbReference type="Ensembl" id="ENSSGRP00000102067.1"/>
    </source>
</evidence>
<evidence type="ECO:0000256" key="6">
    <source>
        <dbReference type="ARBA" id="ARBA00022679"/>
    </source>
</evidence>
<evidence type="ECO:0000256" key="5">
    <source>
        <dbReference type="ARBA" id="ARBA00022490"/>
    </source>
</evidence>
<evidence type="ECO:0000256" key="7">
    <source>
        <dbReference type="ARBA" id="ARBA00022695"/>
    </source>
</evidence>
<evidence type="ECO:0000256" key="8">
    <source>
        <dbReference type="ARBA" id="ARBA00022884"/>
    </source>
</evidence>
<evidence type="ECO:0000313" key="15">
    <source>
        <dbReference type="Proteomes" id="UP000472262"/>
    </source>
</evidence>
<dbReference type="GO" id="GO:0005634">
    <property type="term" value="C:nucleus"/>
    <property type="evidence" value="ECO:0007669"/>
    <property type="project" value="UniProtKB-SubCell"/>
</dbReference>
<keyword evidence="7" id="KW-0548">Nucleotidyltransferase</keyword>
<evidence type="ECO:0000256" key="2">
    <source>
        <dbReference type="ARBA" id="ARBA00004300"/>
    </source>
</evidence>
<evidence type="ECO:0000256" key="13">
    <source>
        <dbReference type="SAM" id="Phobius"/>
    </source>
</evidence>
<dbReference type="SMART" id="SM01153">
    <property type="entry name" value="DUF1693"/>
    <property type="match status" value="1"/>
</dbReference>
<dbReference type="Proteomes" id="UP000472262">
    <property type="component" value="Unassembled WGS sequence"/>
</dbReference>
<keyword evidence="6" id="KW-0808">Transferase</keyword>
<keyword evidence="13" id="KW-0812">Transmembrane</keyword>
<reference evidence="14" key="2">
    <citation type="submission" date="2025-09" db="UniProtKB">
        <authorList>
            <consortium name="Ensembl"/>
        </authorList>
    </citation>
    <scope>IDENTIFICATION</scope>
</reference>
<keyword evidence="10" id="KW-0539">Nucleus</keyword>
<keyword evidence="13" id="KW-0472">Membrane</keyword>
<reference evidence="14" key="1">
    <citation type="submission" date="2025-08" db="UniProtKB">
        <authorList>
            <consortium name="Ensembl"/>
        </authorList>
    </citation>
    <scope>IDENTIFICATION</scope>
</reference>
<dbReference type="Ensembl" id="ENSSGRT00000108536.1">
    <property type="protein sequence ID" value="ENSSGRP00000102067.1"/>
    <property type="gene ID" value="ENSSGRG00000050741.1"/>
</dbReference>
<dbReference type="AlphaFoldDB" id="A0A672SJQ4"/>
<evidence type="ECO:0000256" key="9">
    <source>
        <dbReference type="ARBA" id="ARBA00023212"/>
    </source>
</evidence>
<dbReference type="Pfam" id="PF07984">
    <property type="entry name" value="NTP_transf_7"/>
    <property type="match status" value="1"/>
</dbReference>
<keyword evidence="9" id="KW-0206">Cytoskeleton</keyword>
<evidence type="ECO:0000256" key="12">
    <source>
        <dbReference type="ARBA" id="ARBA00047933"/>
    </source>
</evidence>
<comment type="subcellular location">
    <subcellularLocation>
        <location evidence="2">Cytoplasm</location>
        <location evidence="2">Cytoskeleton</location>
        <location evidence="2">Microtubule organizing center</location>
        <location evidence="2">Centrosome</location>
    </subcellularLocation>
    <subcellularLocation>
        <location evidence="1">Nucleus</location>
    </subcellularLocation>
</comment>
<comment type="catalytic activity">
    <reaction evidence="12">
        <text>RNA(n) + ATP = RNA(n)-3'-adenine ribonucleotide + diphosphate</text>
        <dbReference type="Rhea" id="RHEA:11332"/>
        <dbReference type="Rhea" id="RHEA-COMP:14527"/>
        <dbReference type="Rhea" id="RHEA-COMP:17347"/>
        <dbReference type="ChEBI" id="CHEBI:30616"/>
        <dbReference type="ChEBI" id="CHEBI:33019"/>
        <dbReference type="ChEBI" id="CHEBI:140395"/>
        <dbReference type="ChEBI" id="CHEBI:173115"/>
        <dbReference type="EC" id="2.7.7.19"/>
    </reaction>
    <physiologicalReaction direction="left-to-right" evidence="12">
        <dbReference type="Rhea" id="RHEA:11333"/>
    </physiologicalReaction>
</comment>
<dbReference type="GO" id="GO:0048255">
    <property type="term" value="P:mRNA stabilization"/>
    <property type="evidence" value="ECO:0007669"/>
    <property type="project" value="TreeGrafter"/>
</dbReference>
<dbReference type="PANTHER" id="PTHR12974:SF34">
    <property type="entry name" value="TERMINAL NUCLEOTIDYLTRANSFERASE 5C"/>
    <property type="match status" value="1"/>
</dbReference>
<dbReference type="EC" id="2.7.7.19" evidence="4"/>
<evidence type="ECO:0000256" key="11">
    <source>
        <dbReference type="ARBA" id="ARBA00039206"/>
    </source>
</evidence>
<dbReference type="GO" id="GO:1990817">
    <property type="term" value="F:poly(A) RNA polymerase activity"/>
    <property type="evidence" value="ECO:0007669"/>
    <property type="project" value="UniProtKB-EC"/>
</dbReference>
<dbReference type="InParanoid" id="A0A672SJQ4"/>
<sequence length="176" mass="19943">MANMASASSSSESESQSVLTWEQVSRLNDVLMEAVPVHGRGNFPTLEVRLKDIVQMVRNRLELRGIMVKDVRLNGSTASHVLYKHMRQITMRATFLLLSALADFLGKARRVTWPPIQWVTPQSALSWNGFLLVHLVLYFGPTLFLFFFSPVFLGHAMFEPATLHTCAFFRDDPFGI</sequence>
<protein>
    <recommendedName>
        <fullName evidence="11">Terminal nucleotidyltransferase 5C</fullName>
        <ecNumber evidence="4">2.7.7.19</ecNumber>
    </recommendedName>
</protein>
<evidence type="ECO:0000256" key="4">
    <source>
        <dbReference type="ARBA" id="ARBA00012388"/>
    </source>
</evidence>
<comment type="similarity">
    <text evidence="3">Belongs to the TENT family.</text>
</comment>
<dbReference type="GO" id="GO:0005813">
    <property type="term" value="C:centrosome"/>
    <property type="evidence" value="ECO:0007669"/>
    <property type="project" value="UniProtKB-SubCell"/>
</dbReference>
<name>A0A672SJQ4_SINGR</name>
<dbReference type="PANTHER" id="PTHR12974">
    <property type="entry name" value="PRION-LIKE- Q/N-RICH -DOMAIN-BEARING PROTEIN PROTEIN 44"/>
    <property type="match status" value="1"/>
</dbReference>
<dbReference type="InterPro" id="IPR012937">
    <property type="entry name" value="TET5"/>
</dbReference>
<proteinExistence type="inferred from homology"/>
<keyword evidence="8" id="KW-0694">RNA-binding</keyword>
<keyword evidence="13" id="KW-1133">Transmembrane helix</keyword>
<keyword evidence="5" id="KW-0963">Cytoplasm</keyword>
<evidence type="ECO:0000256" key="1">
    <source>
        <dbReference type="ARBA" id="ARBA00004123"/>
    </source>
</evidence>
<evidence type="ECO:0000256" key="3">
    <source>
        <dbReference type="ARBA" id="ARBA00007631"/>
    </source>
</evidence>
<evidence type="ECO:0000256" key="10">
    <source>
        <dbReference type="ARBA" id="ARBA00023242"/>
    </source>
</evidence>